<dbReference type="PANTHER" id="PTHR43581:SF2">
    <property type="entry name" value="EXCINUCLEASE ATPASE SUBUNIT"/>
    <property type="match status" value="1"/>
</dbReference>
<accession>A0A2U2ARB2</accession>
<organism evidence="3 5">
    <name type="scientific">Ignatzschineria cameli</name>
    <dbReference type="NCBI Taxonomy" id="2182793"/>
    <lineage>
        <taxon>Bacteria</taxon>
        <taxon>Pseudomonadati</taxon>
        <taxon>Pseudomonadota</taxon>
        <taxon>Gammaproteobacteria</taxon>
        <taxon>Cardiobacteriales</taxon>
        <taxon>Ignatzschineriaceae</taxon>
        <taxon>Ignatzschineria</taxon>
    </lineage>
</organism>
<name>A0A2U2ARB2_9GAMM</name>
<dbReference type="InterPro" id="IPR051396">
    <property type="entry name" value="Bact_Antivir_Def_Nuclease"/>
</dbReference>
<gene>
    <name evidence="3" type="ORF">DC077_06605</name>
    <name evidence="4" type="ORF">DC078_05320</name>
</gene>
<dbReference type="InterPro" id="IPR053498">
    <property type="entry name" value="Retron_ATPase"/>
</dbReference>
<dbReference type="InterPro" id="IPR041685">
    <property type="entry name" value="AAA_GajA/Old/RecF-like"/>
</dbReference>
<dbReference type="EMBL" id="QEWW01000003">
    <property type="protein sequence ID" value="PWD86399.1"/>
    <property type="molecule type" value="Genomic_DNA"/>
</dbReference>
<keyword evidence="6" id="KW-1185">Reference proteome</keyword>
<dbReference type="EMBL" id="QEWV01000004">
    <property type="protein sequence ID" value="PWD92451.1"/>
    <property type="molecule type" value="Genomic_DNA"/>
</dbReference>
<dbReference type="SUPFAM" id="SSF52540">
    <property type="entry name" value="P-loop containing nucleoside triphosphate hydrolases"/>
    <property type="match status" value="1"/>
</dbReference>
<dbReference type="Proteomes" id="UP000245217">
    <property type="component" value="Unassembled WGS sequence"/>
</dbReference>
<feature type="domain" description="Endonuclease GajA/Old nuclease/RecF-like AAA" evidence="2">
    <location>
        <begin position="97"/>
        <end position="469"/>
    </location>
</feature>
<protein>
    <recommendedName>
        <fullName evidence="2">Endonuclease GajA/Old nuclease/RecF-like AAA domain-containing protein</fullName>
    </recommendedName>
</protein>
<proteinExistence type="predicted"/>
<dbReference type="Proteomes" id="UP000245059">
    <property type="component" value="Unassembled WGS sequence"/>
</dbReference>
<comment type="caution">
    <text evidence="3">The sequence shown here is derived from an EMBL/GenBank/DDBJ whole genome shotgun (WGS) entry which is preliminary data.</text>
</comment>
<evidence type="ECO:0000313" key="3">
    <source>
        <dbReference type="EMBL" id="PWD86399.1"/>
    </source>
</evidence>
<feature type="compositionally biased region" description="Polar residues" evidence="1">
    <location>
        <begin position="22"/>
        <end position="34"/>
    </location>
</feature>
<feature type="region of interest" description="Disordered" evidence="1">
    <location>
        <begin position="1"/>
        <end position="37"/>
    </location>
</feature>
<dbReference type="Pfam" id="PF13175">
    <property type="entry name" value="AAA_15"/>
    <property type="match status" value="1"/>
</dbReference>
<evidence type="ECO:0000259" key="2">
    <source>
        <dbReference type="Pfam" id="PF13175"/>
    </source>
</evidence>
<dbReference type="RefSeq" id="WP_109201562.1">
    <property type="nucleotide sequence ID" value="NZ_QEWS01000004.1"/>
</dbReference>
<reference evidence="3" key="1">
    <citation type="journal article" date="2018" name="Genome Announc.">
        <title>Ignatzschineria cameli sp. nov., isolated from necrotic foot tissue of dromedaries (Camelus dromedarius) and associated maggots (Wohlfahrtia species) in Dubai.</title>
        <authorList>
            <person name="Tsang C.C."/>
            <person name="Tang J.Y."/>
            <person name="Fong J.Y."/>
            <person name="Kinne J."/>
            <person name="Lee H.H."/>
            <person name="Joseph M."/>
            <person name="Jose S."/>
            <person name="Schuster R.K."/>
            <person name="Tang Y."/>
            <person name="Sivakumar S."/>
            <person name="Chen J.H."/>
            <person name="Teng J.L."/>
            <person name="Lau S.K."/>
            <person name="Wernery U."/>
            <person name="Woo P.C."/>
        </authorList>
    </citation>
    <scope>NUCLEOTIDE SEQUENCE</scope>
    <source>
        <strain evidence="3">UAE-HKU57</strain>
        <strain evidence="4">UAE-HKU58</strain>
    </source>
</reference>
<evidence type="ECO:0000313" key="5">
    <source>
        <dbReference type="Proteomes" id="UP000245059"/>
    </source>
</evidence>
<dbReference type="AlphaFoldDB" id="A0A2U2ARB2"/>
<dbReference type="PANTHER" id="PTHR43581">
    <property type="entry name" value="ATP/GTP PHOSPHATASE"/>
    <property type="match status" value="1"/>
</dbReference>
<evidence type="ECO:0000313" key="4">
    <source>
        <dbReference type="EMBL" id="PWD92451.1"/>
    </source>
</evidence>
<dbReference type="OrthoDB" id="9815944at2"/>
<evidence type="ECO:0000256" key="1">
    <source>
        <dbReference type="SAM" id="MobiDB-lite"/>
    </source>
</evidence>
<dbReference type="NCBIfam" id="NF041760">
    <property type="entry name" value="PtuA"/>
    <property type="match status" value="1"/>
</dbReference>
<reference evidence="5 6" key="2">
    <citation type="submission" date="2018-05" db="EMBL/GenBank/DDBJ databases">
        <title>Ignatzschineria dubaiensis sp. nov., isolated from necrotic foot tissues of dromedaries (Camelus dromedarius) and associated maggots in Dubai, United Arab Emirates.</title>
        <authorList>
            <person name="Tsang C.C."/>
            <person name="Tang J.Y.M."/>
            <person name="Fong J.Y.H."/>
            <person name="Kinne J."/>
            <person name="Lee H.H."/>
            <person name="Joseph M."/>
            <person name="Jose S."/>
            <person name="Schuster R.K."/>
            <person name="Tang Y."/>
            <person name="Sivakumar S."/>
            <person name="Chen J.H.K."/>
            <person name="Teng J.L.L."/>
            <person name="Lau S.K.P."/>
            <person name="Wernery U."/>
            <person name="Woo P.C.Y."/>
        </authorList>
    </citation>
    <scope>NUCLEOTIDE SEQUENCE [LARGE SCALE GENOMIC DNA]</scope>
    <source>
        <strain evidence="5">UAE-HKU57</strain>
        <strain evidence="6">UAE-HKU58</strain>
    </source>
</reference>
<evidence type="ECO:0000313" key="6">
    <source>
        <dbReference type="Proteomes" id="UP000245217"/>
    </source>
</evidence>
<dbReference type="Gene3D" id="3.40.50.300">
    <property type="entry name" value="P-loop containing nucleotide triphosphate hydrolases"/>
    <property type="match status" value="1"/>
</dbReference>
<sequence length="587" mass="67695">MKQNERDGGAKLTPAKQRHLSDNLSDNHNLSKGSPSYGADRSLESEFSLLKNYDQAERYLREVDLDARASLSQDPNLQKAKSAFSRCESILNEATFKVRRIRIKNLRRLNDLEITFDDRLTVLIGENATGKTTVCECLTKGLSWVLNAINREEEAGLEIAEEEIKSGENRAEISLEMEVDAHNKIHFMLERSLQEGAIAQRSDFSELNAYAKVIRDCITFNDCNITLPLFIFYSVNRPNFVRGARKIHLHRASAYDYALDDKVRISDMIEWFVMLENLSRQESGTELRDLHQFKALLEQTATEFVEAHQNGDPMKQVLVDDMLSDLKRKIEETDEKIAALQCRPLNTAQKLKEIVNEIVCDLIPNATGIFVDRSTGKDRVVLSIYGELHDIQHLSHGQRSVLFMVADLISRLEILNPHLEDPRESPGVVIIDEIELHLHPTWQQTIIDSLLKIFPNMQFIITTHSPQVISTVHKDRIRFLKNDFETNRVRVHSPSFQTRGLSSDNILLRILNIADVPDVYEHQQYQQLEKMIENGLDETPEGEALYLMLEKHFGRESIEMEKLRHQKKLQQLKARLRNRRPAQERKE</sequence>
<dbReference type="InterPro" id="IPR027417">
    <property type="entry name" value="P-loop_NTPase"/>
</dbReference>